<comment type="caution">
    <text evidence="2">The sequence shown here is derived from an EMBL/GenBank/DDBJ whole genome shotgun (WGS) entry which is preliminary data.</text>
</comment>
<keyword evidence="1" id="KW-0732">Signal</keyword>
<name>A0AAE1C7F5_9PEZI</name>
<dbReference type="AlphaFoldDB" id="A0AAE1C7F5"/>
<sequence>MGEMIGGCWLFLFGLALLHFSLMLDVASRPGSRGCLLSVGGVAWMRQIASVCRAAVDDEIQHTQRGKRGRSVDAFYGLWLIVVKMIAG</sequence>
<evidence type="ECO:0000313" key="3">
    <source>
        <dbReference type="Proteomes" id="UP001270362"/>
    </source>
</evidence>
<feature type="signal peptide" evidence="1">
    <location>
        <begin position="1"/>
        <end position="23"/>
    </location>
</feature>
<feature type="chain" id="PRO_5042139189" description="Secreted protein" evidence="1">
    <location>
        <begin position="24"/>
        <end position="88"/>
    </location>
</feature>
<proteinExistence type="predicted"/>
<dbReference type="Proteomes" id="UP001270362">
    <property type="component" value="Unassembled WGS sequence"/>
</dbReference>
<gene>
    <name evidence="2" type="ORF">B0T22DRAFT_473320</name>
</gene>
<dbReference type="EMBL" id="JAULSO010000007">
    <property type="protein sequence ID" value="KAK3681398.1"/>
    <property type="molecule type" value="Genomic_DNA"/>
</dbReference>
<accession>A0AAE1C7F5</accession>
<protein>
    <recommendedName>
        <fullName evidence="4">Secreted protein</fullName>
    </recommendedName>
</protein>
<reference evidence="2" key="2">
    <citation type="submission" date="2023-06" db="EMBL/GenBank/DDBJ databases">
        <authorList>
            <consortium name="Lawrence Berkeley National Laboratory"/>
            <person name="Haridas S."/>
            <person name="Hensen N."/>
            <person name="Bonometti L."/>
            <person name="Westerberg I."/>
            <person name="Brannstrom I.O."/>
            <person name="Guillou S."/>
            <person name="Cros-Aarteil S."/>
            <person name="Calhoun S."/>
            <person name="Kuo A."/>
            <person name="Mondo S."/>
            <person name="Pangilinan J."/>
            <person name="Riley R."/>
            <person name="Labutti K."/>
            <person name="Andreopoulos B."/>
            <person name="Lipzen A."/>
            <person name="Chen C."/>
            <person name="Yanf M."/>
            <person name="Daum C."/>
            <person name="Ng V."/>
            <person name="Clum A."/>
            <person name="Steindorff A."/>
            <person name="Ohm R."/>
            <person name="Martin F."/>
            <person name="Silar P."/>
            <person name="Natvig D."/>
            <person name="Lalanne C."/>
            <person name="Gautier V."/>
            <person name="Ament-Velasquez S.L."/>
            <person name="Kruys A."/>
            <person name="Hutchinson M.I."/>
            <person name="Powell A.J."/>
            <person name="Barry K."/>
            <person name="Miller A.N."/>
            <person name="Grigoriev I.V."/>
            <person name="Debuchy R."/>
            <person name="Gladieux P."/>
            <person name="Thoren M.H."/>
            <person name="Johannesson H."/>
        </authorList>
    </citation>
    <scope>NUCLEOTIDE SEQUENCE</scope>
    <source>
        <strain evidence="2">CBS 314.62</strain>
    </source>
</reference>
<evidence type="ECO:0008006" key="4">
    <source>
        <dbReference type="Google" id="ProtNLM"/>
    </source>
</evidence>
<evidence type="ECO:0000256" key="1">
    <source>
        <dbReference type="SAM" id="SignalP"/>
    </source>
</evidence>
<keyword evidence="3" id="KW-1185">Reference proteome</keyword>
<organism evidence="2 3">
    <name type="scientific">Podospora appendiculata</name>
    <dbReference type="NCBI Taxonomy" id="314037"/>
    <lineage>
        <taxon>Eukaryota</taxon>
        <taxon>Fungi</taxon>
        <taxon>Dikarya</taxon>
        <taxon>Ascomycota</taxon>
        <taxon>Pezizomycotina</taxon>
        <taxon>Sordariomycetes</taxon>
        <taxon>Sordariomycetidae</taxon>
        <taxon>Sordariales</taxon>
        <taxon>Podosporaceae</taxon>
        <taxon>Podospora</taxon>
    </lineage>
</organism>
<evidence type="ECO:0000313" key="2">
    <source>
        <dbReference type="EMBL" id="KAK3681398.1"/>
    </source>
</evidence>
<reference evidence="2" key="1">
    <citation type="journal article" date="2023" name="Mol. Phylogenet. Evol.">
        <title>Genome-scale phylogeny and comparative genomics of the fungal order Sordariales.</title>
        <authorList>
            <person name="Hensen N."/>
            <person name="Bonometti L."/>
            <person name="Westerberg I."/>
            <person name="Brannstrom I.O."/>
            <person name="Guillou S."/>
            <person name="Cros-Aarteil S."/>
            <person name="Calhoun S."/>
            <person name="Haridas S."/>
            <person name="Kuo A."/>
            <person name="Mondo S."/>
            <person name="Pangilinan J."/>
            <person name="Riley R."/>
            <person name="LaButti K."/>
            <person name="Andreopoulos B."/>
            <person name="Lipzen A."/>
            <person name="Chen C."/>
            <person name="Yan M."/>
            <person name="Daum C."/>
            <person name="Ng V."/>
            <person name="Clum A."/>
            <person name="Steindorff A."/>
            <person name="Ohm R.A."/>
            <person name="Martin F."/>
            <person name="Silar P."/>
            <person name="Natvig D.O."/>
            <person name="Lalanne C."/>
            <person name="Gautier V."/>
            <person name="Ament-Velasquez S.L."/>
            <person name="Kruys A."/>
            <person name="Hutchinson M.I."/>
            <person name="Powell A.J."/>
            <person name="Barry K."/>
            <person name="Miller A.N."/>
            <person name="Grigoriev I.V."/>
            <person name="Debuchy R."/>
            <person name="Gladieux P."/>
            <person name="Hiltunen Thoren M."/>
            <person name="Johannesson H."/>
        </authorList>
    </citation>
    <scope>NUCLEOTIDE SEQUENCE</scope>
    <source>
        <strain evidence="2">CBS 314.62</strain>
    </source>
</reference>